<gene>
    <name evidence="1" type="ORF">AXG55_01965</name>
</gene>
<reference evidence="1 2" key="1">
    <citation type="submission" date="2016-10" db="EMBL/GenBank/DDBJ databases">
        <title>Silvanigrella aquatica sp. nov., isolated from a freshwater lake located in the Black Forest, Germany, description of Silvanigrellaceae fam. nov., Silvanigrellales ord. nov., reclassification of the order Bdellovibrionales in the class Oligoflexia, reclassification of the families Bacteriovoracaceae and Halobacteriovoraceae in the new order Bacteriovoracales ord. nov., and reclassification of the family Pseudobacteriovoracaceae in the order Oligoflexiales.</title>
        <authorList>
            <person name="Hahn M.W."/>
            <person name="Schmidt J."/>
            <person name="Koll U."/>
            <person name="Rohde M."/>
            <person name="Verbag S."/>
            <person name="Pitt A."/>
            <person name="Nakai R."/>
            <person name="Naganuma T."/>
            <person name="Lang E."/>
        </authorList>
    </citation>
    <scope>NUCLEOTIDE SEQUENCE [LARGE SCALE GENOMIC DNA]</scope>
    <source>
        <strain evidence="1 2">MWH-Nonnen-W8red</strain>
    </source>
</reference>
<dbReference type="KEGG" id="saqi:AXG55_01965"/>
<name>A0A1L4CXU1_9BACT</name>
<organism evidence="1 2">
    <name type="scientific">Silvanigrella aquatica</name>
    <dbReference type="NCBI Taxonomy" id="1915309"/>
    <lineage>
        <taxon>Bacteria</taxon>
        <taxon>Pseudomonadati</taxon>
        <taxon>Bdellovibrionota</taxon>
        <taxon>Oligoflexia</taxon>
        <taxon>Silvanigrellales</taxon>
        <taxon>Silvanigrellaceae</taxon>
        <taxon>Silvanigrella</taxon>
    </lineage>
</organism>
<dbReference type="Proteomes" id="UP000184731">
    <property type="component" value="Chromosome"/>
</dbReference>
<dbReference type="EMBL" id="CP017834">
    <property type="protein sequence ID" value="APJ02754.1"/>
    <property type="molecule type" value="Genomic_DNA"/>
</dbReference>
<accession>A0A1L4CXU1</accession>
<keyword evidence="2" id="KW-1185">Reference proteome</keyword>
<protein>
    <submittedName>
        <fullName evidence="1">Uncharacterized protein</fullName>
    </submittedName>
</protein>
<dbReference type="AlphaFoldDB" id="A0A1L4CXU1"/>
<evidence type="ECO:0000313" key="1">
    <source>
        <dbReference type="EMBL" id="APJ02754.1"/>
    </source>
</evidence>
<sequence>MKLYLNTFLIITIALFTSPIDAHNLDKPIANLRVYCADSNGNWDWLKNNDIYETLNGYWKAGVRSCKFNMTEYQSDSYSYFIAQGGMQDINKLVTACKKKFETLTTPYVYYVNDSSSWFPIASHENWILNSIITIKSILPSSFIPIKSNLNFVMIYPNKSFINKNDISNDPNCFK</sequence>
<proteinExistence type="predicted"/>
<dbReference type="RefSeq" id="WP_148696462.1">
    <property type="nucleotide sequence ID" value="NZ_CP017834.1"/>
</dbReference>
<dbReference type="STRING" id="1915309.AXG55_01965"/>
<evidence type="ECO:0000313" key="2">
    <source>
        <dbReference type="Proteomes" id="UP000184731"/>
    </source>
</evidence>